<protein>
    <submittedName>
        <fullName evidence="1">Uncharacterized protein</fullName>
    </submittedName>
</protein>
<dbReference type="AlphaFoldDB" id="A0A6G1JJ25"/>
<evidence type="ECO:0000313" key="2">
    <source>
        <dbReference type="Proteomes" id="UP000799291"/>
    </source>
</evidence>
<evidence type="ECO:0000313" key="1">
    <source>
        <dbReference type="EMBL" id="KAF2690554.1"/>
    </source>
</evidence>
<sequence length="263" mass="29567">MLSTTAHLSTCSQPIMPRPPALSLTRTDTASATRRYIAAHRSCLRIQYRCCGTEPRCEQRGIRPIRVGRDVIADSSPRLPLRYPALQHASRCLAAALGVRLSFLTGQSHSGRGHHPQIGRKHAVLRAQLVSSPTTSSCHRVVFQVRHVVLALIGAPELQHPVSMQERSDCLVRIMLKQGLSFCSITTAHWQCFRFHFAVSQRPNLVWSYHMRAVVGEFAEFALKLAPGLRVQRAASRSYCDSFEWLLDFGRPSYRKVRTSVDI</sequence>
<dbReference type="EMBL" id="MU005571">
    <property type="protein sequence ID" value="KAF2690554.1"/>
    <property type="molecule type" value="Genomic_DNA"/>
</dbReference>
<proteinExistence type="predicted"/>
<keyword evidence="2" id="KW-1185">Reference proteome</keyword>
<reference evidence="1" key="1">
    <citation type="journal article" date="2020" name="Stud. Mycol.">
        <title>101 Dothideomycetes genomes: a test case for predicting lifestyles and emergence of pathogens.</title>
        <authorList>
            <person name="Haridas S."/>
            <person name="Albert R."/>
            <person name="Binder M."/>
            <person name="Bloem J."/>
            <person name="Labutti K."/>
            <person name="Salamov A."/>
            <person name="Andreopoulos B."/>
            <person name="Baker S."/>
            <person name="Barry K."/>
            <person name="Bills G."/>
            <person name="Bluhm B."/>
            <person name="Cannon C."/>
            <person name="Castanera R."/>
            <person name="Culley D."/>
            <person name="Daum C."/>
            <person name="Ezra D."/>
            <person name="Gonzalez J."/>
            <person name="Henrissat B."/>
            <person name="Kuo A."/>
            <person name="Liang C."/>
            <person name="Lipzen A."/>
            <person name="Lutzoni F."/>
            <person name="Magnuson J."/>
            <person name="Mondo S."/>
            <person name="Nolan M."/>
            <person name="Ohm R."/>
            <person name="Pangilinan J."/>
            <person name="Park H.-J."/>
            <person name="Ramirez L."/>
            <person name="Alfaro M."/>
            <person name="Sun H."/>
            <person name="Tritt A."/>
            <person name="Yoshinaga Y."/>
            <person name="Zwiers L.-H."/>
            <person name="Turgeon B."/>
            <person name="Goodwin S."/>
            <person name="Spatafora J."/>
            <person name="Crous P."/>
            <person name="Grigoriev I."/>
        </authorList>
    </citation>
    <scope>NUCLEOTIDE SEQUENCE</scope>
    <source>
        <strain evidence="1">CBS 122367</strain>
    </source>
</reference>
<gene>
    <name evidence="1" type="ORF">K458DRAFT_106993</name>
</gene>
<accession>A0A6G1JJ25</accession>
<organism evidence="1 2">
    <name type="scientific">Lentithecium fluviatile CBS 122367</name>
    <dbReference type="NCBI Taxonomy" id="1168545"/>
    <lineage>
        <taxon>Eukaryota</taxon>
        <taxon>Fungi</taxon>
        <taxon>Dikarya</taxon>
        <taxon>Ascomycota</taxon>
        <taxon>Pezizomycotina</taxon>
        <taxon>Dothideomycetes</taxon>
        <taxon>Pleosporomycetidae</taxon>
        <taxon>Pleosporales</taxon>
        <taxon>Massarineae</taxon>
        <taxon>Lentitheciaceae</taxon>
        <taxon>Lentithecium</taxon>
    </lineage>
</organism>
<name>A0A6G1JJ25_9PLEO</name>
<dbReference type="Proteomes" id="UP000799291">
    <property type="component" value="Unassembled WGS sequence"/>
</dbReference>